<feature type="domain" description="Aldehyde dehydrogenase" evidence="6">
    <location>
        <begin position="11"/>
        <end position="472"/>
    </location>
</feature>
<dbReference type="GO" id="GO:0016620">
    <property type="term" value="F:oxidoreductase activity, acting on the aldehyde or oxo group of donors, NAD or NADP as acceptor"/>
    <property type="evidence" value="ECO:0007669"/>
    <property type="project" value="InterPro"/>
</dbReference>
<protein>
    <submittedName>
        <fullName evidence="7">Aldehyde dehydrogenase</fullName>
    </submittedName>
</protein>
<dbReference type="InterPro" id="IPR016163">
    <property type="entry name" value="Ald_DH_C"/>
</dbReference>
<name>A0A1D7U374_9HYPH</name>
<keyword evidence="3" id="KW-0558">Oxidation</keyword>
<proteinExistence type="inferred from homology"/>
<dbReference type="Gene3D" id="3.40.605.10">
    <property type="entry name" value="Aldehyde Dehydrogenase, Chain A, domain 1"/>
    <property type="match status" value="1"/>
</dbReference>
<dbReference type="PANTHER" id="PTHR11699">
    <property type="entry name" value="ALDEHYDE DEHYDROGENASE-RELATED"/>
    <property type="match status" value="1"/>
</dbReference>
<dbReference type="FunFam" id="3.40.605.10:FF:000007">
    <property type="entry name" value="NAD/NADP-dependent betaine aldehyde dehydrogenase"/>
    <property type="match status" value="1"/>
</dbReference>
<organism evidence="7 8">
    <name type="scientific">Bosea vaviloviae</name>
    <dbReference type="NCBI Taxonomy" id="1526658"/>
    <lineage>
        <taxon>Bacteria</taxon>
        <taxon>Pseudomonadati</taxon>
        <taxon>Pseudomonadota</taxon>
        <taxon>Alphaproteobacteria</taxon>
        <taxon>Hyphomicrobiales</taxon>
        <taxon>Boseaceae</taxon>
        <taxon>Bosea</taxon>
    </lineage>
</organism>
<evidence type="ECO:0000256" key="5">
    <source>
        <dbReference type="RuleBase" id="RU003345"/>
    </source>
</evidence>
<dbReference type="SUPFAM" id="SSF53720">
    <property type="entry name" value="ALDH-like"/>
    <property type="match status" value="1"/>
</dbReference>
<accession>A0A1D7U374</accession>
<dbReference type="FunFam" id="3.40.309.10:FF:000012">
    <property type="entry name" value="Betaine aldehyde dehydrogenase"/>
    <property type="match status" value="1"/>
</dbReference>
<evidence type="ECO:0000313" key="7">
    <source>
        <dbReference type="EMBL" id="AOO81824.1"/>
    </source>
</evidence>
<dbReference type="EMBL" id="CP017147">
    <property type="protein sequence ID" value="AOO81824.1"/>
    <property type="molecule type" value="Genomic_DNA"/>
</dbReference>
<dbReference type="KEGG" id="bvv:BHK69_16435"/>
<evidence type="ECO:0000256" key="3">
    <source>
        <dbReference type="ARBA" id="ARBA00023097"/>
    </source>
</evidence>
<sequence length="477" mass="50529">MNQHFINGRYVAGQTGETIAKLAPATGEEFTRIACGNAADIDAAVKAAHAAFDGAWGKLTAAERGRLISKLGLKLQDYFEELAKLEARDTGKPMAQARADIDATARYFEFYGGAADKVHGHVIPFLNGYSVSVVHEPHGVTGHILPWNYPAQMFGRSLTASLAMGNAVVLKPAEDACATAFRLAELASEVGFPDGAINVVAGRGHEAGAALCSHPGIAFMSFTGSPEVGKMVQHACADHLIPCTLELGGKSPQIVFDDADFDAAVPIVCKAIVQNTGQTCSAGSRVLVQKSVYDEFVGAVAKQFSKLRAGTPEMDLDCGPVINAKQRGRVQSFIDQAREQGIPVLAEGQIAQGVPNGGFYVAPTLFGQVPRGNRLEQEEVFGPVLSAFSFEDEEDAIKLANSTDYGLVAAVWTRDGGRQQRVSRRVRAGQVFINGYGAGGGIELPFGGTGKSGHGREKGFIALEEFAVTKTIVHKHG</sequence>
<dbReference type="InterPro" id="IPR016162">
    <property type="entry name" value="Ald_DH_N"/>
</dbReference>
<dbReference type="Gene3D" id="3.40.309.10">
    <property type="entry name" value="Aldehyde Dehydrogenase, Chain A, domain 2"/>
    <property type="match status" value="1"/>
</dbReference>
<dbReference type="AlphaFoldDB" id="A0A1D7U374"/>
<evidence type="ECO:0000313" key="8">
    <source>
        <dbReference type="Proteomes" id="UP000094969"/>
    </source>
</evidence>
<dbReference type="InterPro" id="IPR016161">
    <property type="entry name" value="Ald_DH/histidinol_DH"/>
</dbReference>
<dbReference type="Proteomes" id="UP000094969">
    <property type="component" value="Chromosome"/>
</dbReference>
<dbReference type="PROSITE" id="PS00070">
    <property type="entry name" value="ALDEHYDE_DEHYDR_CYS"/>
    <property type="match status" value="1"/>
</dbReference>
<dbReference type="OrthoDB" id="8175464at2"/>
<comment type="similarity">
    <text evidence="1 5">Belongs to the aldehyde dehydrogenase family.</text>
</comment>
<dbReference type="STRING" id="1526658.BHK69_16435"/>
<reference evidence="7 8" key="1">
    <citation type="journal article" date="2015" name="Antonie Van Leeuwenhoek">
        <title>Bosea vaviloviae sp. nov., a new species of slow-growing rhizobia isolated from nodules of the relict species Vavilovia formosa (Stev.) Fed.</title>
        <authorList>
            <person name="Safronova V.I."/>
            <person name="Kuznetsova I.G."/>
            <person name="Sazanova A.L."/>
            <person name="Kimeklis A.K."/>
            <person name="Belimov A.A."/>
            <person name="Andronov E.E."/>
            <person name="Pinaev A.G."/>
            <person name="Chizhevskaya E.P."/>
            <person name="Pukhaev A.R."/>
            <person name="Popov K.P."/>
            <person name="Willems A."/>
            <person name="Tikhonovich I.A."/>
        </authorList>
    </citation>
    <scope>NUCLEOTIDE SEQUENCE [LARGE SCALE GENOMIC DNA]</scope>
    <source>
        <strain evidence="7 8">Vaf18</strain>
    </source>
</reference>
<dbReference type="Pfam" id="PF00171">
    <property type="entry name" value="Aldedh"/>
    <property type="match status" value="1"/>
</dbReference>
<dbReference type="RefSeq" id="WP_069691034.1">
    <property type="nucleotide sequence ID" value="NZ_CP017147.1"/>
</dbReference>
<dbReference type="InterPro" id="IPR015590">
    <property type="entry name" value="Aldehyde_DH_dom"/>
</dbReference>
<keyword evidence="2 5" id="KW-0560">Oxidoreductase</keyword>
<dbReference type="InterPro" id="IPR016160">
    <property type="entry name" value="Ald_DH_CS_CYS"/>
</dbReference>
<dbReference type="CDD" id="cd07109">
    <property type="entry name" value="ALDH_AAS00426"/>
    <property type="match status" value="1"/>
</dbReference>
<dbReference type="PROSITE" id="PS00687">
    <property type="entry name" value="ALDEHYDE_DEHYDR_GLU"/>
    <property type="match status" value="1"/>
</dbReference>
<gene>
    <name evidence="7" type="ORF">BHK69_16435</name>
</gene>
<dbReference type="InterPro" id="IPR029510">
    <property type="entry name" value="Ald_DH_CS_GLU"/>
</dbReference>
<evidence type="ECO:0000256" key="4">
    <source>
        <dbReference type="PROSITE-ProRule" id="PRU10007"/>
    </source>
</evidence>
<feature type="active site" evidence="4">
    <location>
        <position position="246"/>
    </location>
</feature>
<evidence type="ECO:0000259" key="6">
    <source>
        <dbReference type="Pfam" id="PF00171"/>
    </source>
</evidence>
<evidence type="ECO:0000256" key="1">
    <source>
        <dbReference type="ARBA" id="ARBA00009986"/>
    </source>
</evidence>
<keyword evidence="8" id="KW-1185">Reference proteome</keyword>
<evidence type="ECO:0000256" key="2">
    <source>
        <dbReference type="ARBA" id="ARBA00023002"/>
    </source>
</evidence>